<dbReference type="InterPro" id="IPR036909">
    <property type="entry name" value="Cyt_c-like_dom_sf"/>
</dbReference>
<dbReference type="Proteomes" id="UP001596270">
    <property type="component" value="Unassembled WGS sequence"/>
</dbReference>
<feature type="chain" id="PRO_5046557525" evidence="1">
    <location>
        <begin position="28"/>
        <end position="112"/>
    </location>
</feature>
<keyword evidence="3" id="KW-1185">Reference proteome</keyword>
<keyword evidence="1" id="KW-0732">Signal</keyword>
<dbReference type="RefSeq" id="WP_371436068.1">
    <property type="nucleotide sequence ID" value="NZ_JBHSRS010000015.1"/>
</dbReference>
<dbReference type="SUPFAM" id="SSF46626">
    <property type="entry name" value="Cytochrome c"/>
    <property type="match status" value="1"/>
</dbReference>
<feature type="signal peptide" evidence="1">
    <location>
        <begin position="1"/>
        <end position="27"/>
    </location>
</feature>
<proteinExistence type="predicted"/>
<name>A0ABW1TTP7_9BURK</name>
<protein>
    <submittedName>
        <fullName evidence="2">Cytochrome c</fullName>
    </submittedName>
</protein>
<comment type="caution">
    <text evidence="2">The sequence shown here is derived from an EMBL/GenBank/DDBJ whole genome shotgun (WGS) entry which is preliminary data.</text>
</comment>
<gene>
    <name evidence="2" type="ORF">ACFQND_07040</name>
</gene>
<dbReference type="EMBL" id="JBHSRS010000015">
    <property type="protein sequence ID" value="MFC6280984.1"/>
    <property type="molecule type" value="Genomic_DNA"/>
</dbReference>
<accession>A0ABW1TTP7</accession>
<evidence type="ECO:0000313" key="3">
    <source>
        <dbReference type="Proteomes" id="UP001596270"/>
    </source>
</evidence>
<sequence>MMPLPKERSKRDLLLVVIAVSSLVAHAQTVPVQTRGELLYTTHCITCHTSEMHWRNNRRAYDWTSLNAQVRLWQGNTGLQWSEADIAAVAGYLNDTIYQYPQTSPYVEAVRQ</sequence>
<organism evidence="2 3">
    <name type="scientific">Polaromonas aquatica</name>
    <dbReference type="NCBI Taxonomy" id="332657"/>
    <lineage>
        <taxon>Bacteria</taxon>
        <taxon>Pseudomonadati</taxon>
        <taxon>Pseudomonadota</taxon>
        <taxon>Betaproteobacteria</taxon>
        <taxon>Burkholderiales</taxon>
        <taxon>Comamonadaceae</taxon>
        <taxon>Polaromonas</taxon>
    </lineage>
</organism>
<reference evidence="3" key="1">
    <citation type="journal article" date="2019" name="Int. J. Syst. Evol. Microbiol.">
        <title>The Global Catalogue of Microorganisms (GCM) 10K type strain sequencing project: providing services to taxonomists for standard genome sequencing and annotation.</title>
        <authorList>
            <consortium name="The Broad Institute Genomics Platform"/>
            <consortium name="The Broad Institute Genome Sequencing Center for Infectious Disease"/>
            <person name="Wu L."/>
            <person name="Ma J."/>
        </authorList>
    </citation>
    <scope>NUCLEOTIDE SEQUENCE [LARGE SCALE GENOMIC DNA]</scope>
    <source>
        <strain evidence="3">CCUG 39402</strain>
    </source>
</reference>
<evidence type="ECO:0000256" key="1">
    <source>
        <dbReference type="SAM" id="SignalP"/>
    </source>
</evidence>
<evidence type="ECO:0000313" key="2">
    <source>
        <dbReference type="EMBL" id="MFC6280984.1"/>
    </source>
</evidence>